<evidence type="ECO:0000313" key="2">
    <source>
        <dbReference type="EMBL" id="KAB0874631.1"/>
    </source>
</evidence>
<protein>
    <recommendedName>
        <fullName evidence="4">DUF3040 domain-containing protein</fullName>
    </recommendedName>
</protein>
<dbReference type="Proteomes" id="UP000439917">
    <property type="component" value="Unassembled WGS sequence"/>
</dbReference>
<reference evidence="2 3" key="1">
    <citation type="submission" date="2019-09" db="EMBL/GenBank/DDBJ databases">
        <title>Prevalence, distribution, and phylogeny of type two toxin-antitoxin genes possessed by Cronobacter species where C. sakazakii homologs follow sequence type lineages.</title>
        <authorList>
            <person name="Finkelstein S."/>
            <person name="Negrete F."/>
            <person name="Jang H."/>
            <person name="Gopinath G.R."/>
            <person name="Tall B.D."/>
        </authorList>
    </citation>
    <scope>NUCLEOTIDE SEQUENCE [LARGE SCALE GENOMIC DNA]</scope>
    <source>
        <strain evidence="2 3">MOD1_Comp4</strain>
    </source>
</reference>
<proteinExistence type="predicted"/>
<keyword evidence="1" id="KW-1133">Transmembrane helix</keyword>
<gene>
    <name evidence="2" type="ORF">FZI38_22940</name>
</gene>
<keyword evidence="1" id="KW-0812">Transmembrane</keyword>
<comment type="caution">
    <text evidence="2">The sequence shown here is derived from an EMBL/GenBank/DDBJ whole genome shotgun (WGS) entry which is preliminary data.</text>
</comment>
<dbReference type="GeneID" id="45717876"/>
<evidence type="ECO:0000313" key="3">
    <source>
        <dbReference type="Proteomes" id="UP000439917"/>
    </source>
</evidence>
<sequence>MIISEKDLYNAGFSERDVENLKSRVSHGGGTMDALISALSRRFRVSVWVTVGLILVMLCVLLAGNRTHIVSGGVSAVIALVIVWATFPPSLGMKARRLEKFISRRDR</sequence>
<dbReference type="AlphaFoldDB" id="A0AAN5WZ88"/>
<feature type="transmembrane region" description="Helical" evidence="1">
    <location>
        <begin position="69"/>
        <end position="87"/>
    </location>
</feature>
<accession>A0AAN5WZ88</accession>
<organism evidence="2 3">
    <name type="scientific">Cronobacter sakazakii</name>
    <name type="common">Enterobacter sakazakii</name>
    <dbReference type="NCBI Taxonomy" id="28141"/>
    <lineage>
        <taxon>Bacteria</taxon>
        <taxon>Pseudomonadati</taxon>
        <taxon>Pseudomonadota</taxon>
        <taxon>Gammaproteobacteria</taxon>
        <taxon>Enterobacterales</taxon>
        <taxon>Enterobacteriaceae</taxon>
        <taxon>Cronobacter</taxon>
    </lineage>
</organism>
<keyword evidence="1" id="KW-0472">Membrane</keyword>
<evidence type="ECO:0008006" key="4">
    <source>
        <dbReference type="Google" id="ProtNLM"/>
    </source>
</evidence>
<dbReference type="KEGG" id="csj:CSK29544_3p0011"/>
<feature type="transmembrane region" description="Helical" evidence="1">
    <location>
        <begin position="45"/>
        <end position="63"/>
    </location>
</feature>
<evidence type="ECO:0000256" key="1">
    <source>
        <dbReference type="SAM" id="Phobius"/>
    </source>
</evidence>
<dbReference type="EMBL" id="WAGF01000036">
    <property type="protein sequence ID" value="KAB0874631.1"/>
    <property type="molecule type" value="Genomic_DNA"/>
</dbReference>
<dbReference type="RefSeq" id="WP_012815896.1">
    <property type="nucleotide sequence ID" value="NZ_CP011050.1"/>
</dbReference>
<name>A0AAN5WZ88_CROSK</name>